<feature type="transmembrane region" description="Helical" evidence="11">
    <location>
        <begin position="157"/>
        <end position="176"/>
    </location>
</feature>
<keyword evidence="9" id="KW-0739">Sodium transport</keyword>
<comment type="subcellular location">
    <subcellularLocation>
        <location evidence="1">Cell membrane</location>
        <topology evidence="1">Multi-pass membrane protein</topology>
    </subcellularLocation>
</comment>
<dbReference type="SUPFAM" id="SSF51206">
    <property type="entry name" value="cAMP-binding domain-like"/>
    <property type="match status" value="1"/>
</dbReference>
<dbReference type="GO" id="GO:0051453">
    <property type="term" value="P:regulation of intracellular pH"/>
    <property type="evidence" value="ECO:0007669"/>
    <property type="project" value="TreeGrafter"/>
</dbReference>
<organism evidence="13 14">
    <name type="scientific">Tenebrio molitor</name>
    <name type="common">Yellow mealworm beetle</name>
    <dbReference type="NCBI Taxonomy" id="7067"/>
    <lineage>
        <taxon>Eukaryota</taxon>
        <taxon>Metazoa</taxon>
        <taxon>Ecdysozoa</taxon>
        <taxon>Arthropoda</taxon>
        <taxon>Hexapoda</taxon>
        <taxon>Insecta</taxon>
        <taxon>Pterygota</taxon>
        <taxon>Neoptera</taxon>
        <taxon>Endopterygota</taxon>
        <taxon>Coleoptera</taxon>
        <taxon>Polyphaga</taxon>
        <taxon>Cucujiformia</taxon>
        <taxon>Tenebrionidae</taxon>
        <taxon>Tenebrio</taxon>
    </lineage>
</organism>
<feature type="transmembrane region" description="Helical" evidence="11">
    <location>
        <begin position="89"/>
        <end position="109"/>
    </location>
</feature>
<dbReference type="Pfam" id="PF00999">
    <property type="entry name" value="Na_H_Exchanger"/>
    <property type="match status" value="1"/>
</dbReference>
<reference evidence="13" key="2">
    <citation type="submission" date="2021-08" db="EMBL/GenBank/DDBJ databases">
        <authorList>
            <person name="Eriksson T."/>
        </authorList>
    </citation>
    <scope>NUCLEOTIDE SEQUENCE</scope>
    <source>
        <strain evidence="13">Stoneville</strain>
        <tissue evidence="13">Whole head</tissue>
    </source>
</reference>
<keyword evidence="6" id="KW-0915">Sodium</keyword>
<dbReference type="Pfam" id="PF00027">
    <property type="entry name" value="cNMP_binding"/>
    <property type="match status" value="1"/>
</dbReference>
<dbReference type="PROSITE" id="PS50042">
    <property type="entry name" value="CNMP_BINDING_3"/>
    <property type="match status" value="1"/>
</dbReference>
<evidence type="ECO:0000256" key="5">
    <source>
        <dbReference type="ARBA" id="ARBA00022989"/>
    </source>
</evidence>
<feature type="domain" description="Cyclic nucleotide-binding" evidence="12">
    <location>
        <begin position="774"/>
        <end position="887"/>
    </location>
</feature>
<evidence type="ECO:0000256" key="1">
    <source>
        <dbReference type="ARBA" id="ARBA00004651"/>
    </source>
</evidence>
<keyword evidence="5 11" id="KW-1133">Transmembrane helix</keyword>
<feature type="transmembrane region" description="Helical" evidence="11">
    <location>
        <begin position="374"/>
        <end position="400"/>
    </location>
</feature>
<dbReference type="Proteomes" id="UP000719412">
    <property type="component" value="Unassembled WGS sequence"/>
</dbReference>
<feature type="compositionally biased region" description="Basic and acidic residues" evidence="10">
    <location>
        <begin position="1093"/>
        <end position="1104"/>
    </location>
</feature>
<dbReference type="InterPro" id="IPR014710">
    <property type="entry name" value="RmlC-like_jellyroll"/>
</dbReference>
<keyword evidence="7" id="KW-0406">Ion transport</keyword>
<keyword evidence="3" id="KW-1003">Cell membrane</keyword>
<dbReference type="InterPro" id="IPR018490">
    <property type="entry name" value="cNMP-bd_dom_sf"/>
</dbReference>
<dbReference type="InterPro" id="IPR000595">
    <property type="entry name" value="cNMP-bd_dom"/>
</dbReference>
<comment type="caution">
    <text evidence="13">The sequence shown here is derived from an EMBL/GenBank/DDBJ whole genome shotgun (WGS) entry which is preliminary data.</text>
</comment>
<dbReference type="Gene3D" id="2.60.120.10">
    <property type="entry name" value="Jelly Rolls"/>
    <property type="match status" value="1"/>
</dbReference>
<feature type="compositionally biased region" description="Polar residues" evidence="10">
    <location>
        <begin position="1078"/>
        <end position="1088"/>
    </location>
</feature>
<feature type="region of interest" description="Disordered" evidence="10">
    <location>
        <begin position="1075"/>
        <end position="1107"/>
    </location>
</feature>
<dbReference type="PANTHER" id="PTHR10110">
    <property type="entry name" value="SODIUM/HYDROGEN EXCHANGER"/>
    <property type="match status" value="1"/>
</dbReference>
<feature type="transmembrane region" description="Helical" evidence="11">
    <location>
        <begin position="306"/>
        <end position="327"/>
    </location>
</feature>
<keyword evidence="14" id="KW-1185">Reference proteome</keyword>
<dbReference type="GO" id="GO:0015385">
    <property type="term" value="F:sodium:proton antiporter activity"/>
    <property type="evidence" value="ECO:0007669"/>
    <property type="project" value="InterPro"/>
</dbReference>
<dbReference type="GO" id="GO:0098719">
    <property type="term" value="P:sodium ion import across plasma membrane"/>
    <property type="evidence" value="ECO:0007669"/>
    <property type="project" value="TreeGrafter"/>
</dbReference>
<name>A0A8J6L926_TENMO</name>
<feature type="transmembrane region" description="Helical" evidence="11">
    <location>
        <begin position="223"/>
        <end position="256"/>
    </location>
</feature>
<keyword evidence="8 11" id="KW-0472">Membrane</keyword>
<feature type="transmembrane region" description="Helical" evidence="11">
    <location>
        <begin position="61"/>
        <end position="82"/>
    </location>
</feature>
<protein>
    <recommendedName>
        <fullName evidence="12">Cyclic nucleotide-binding domain-containing protein</fullName>
    </recommendedName>
</protein>
<dbReference type="InterPro" id="IPR018422">
    <property type="entry name" value="Cation/H_exchanger_CPA1"/>
</dbReference>
<evidence type="ECO:0000256" key="3">
    <source>
        <dbReference type="ARBA" id="ARBA00022475"/>
    </source>
</evidence>
<sequence length="1115" mass="127511">MFAEIARRKIVEFGPDRKYFIRPPYVLFVLIVGVVWGVVVYHNKSLAMDFFLIDLKSSEAIFIFLPPVVFKSAFCLDVHTFLRTLPQIMIISVPIALVTGCLTGFIMKYLIDPSWLLVTGLHIGILCLPTFVTHVIHRLRQLTTRTIHTINLLEGEALLNIGCVLIAHTIILGYRSNLIVHWYQYMAVTARIISFGIVIGYVHGFILRFLIRKTSTKPQTIVILMTGFPFLAFLNASLAGSSGTLSVVTFGILMAIERSTLSKQTEDLLNYMWRSLAAIADVVVCLHVITTIITTEVLPTIHLKDYLLVFVAYIIYYIVRFISFMLFSPVLSRIGAGITFKNMVLVVWGGTKNPIGFMLVDRADYLFDVEYRKFIFYLAGIYFFSHLINGGLIATVLNVLGFTDISLARQVNMNNCIKHIFKKRAQTVAILKMDRFLSDADWSTVDNATTLKHPYTIGIHSTDEEDEALMGYRYAYCSDCNLEVLEEPTPKQMKEMIREAKMRILKAKKMSYSRQYENEMMTHESIRILIHAVEIAMETEDAEIVLDGLHSRFNEEVRITSIWNIVDFVVLVANCFDLALDFHTLTSSYEYVKEYDLNLALAVMRFIRLIRLIHFCRDLQPNLLRYLEMRVDSRMAFTYELGRSYVAGEEEVLEMLPYMIDHEVIREHIRQKIEADRLDIIRLLGLLQKDKPWISITVKTKQAIRTVLCSMKAAISELKVSGWIDDFEGRKLTNLMDELYKNVTVMKSVQPSAPKIIFREVEWMAGDEHVIDFLFENVTVKKFEPGDVVFEEGNVAEGIYIVVTGLLCIKYSPQKSVLNSLRDFGELPIVDYISCIQFHNSAVDFIVSGNCIGELSTLTRRPYNCKIIADIHTQVYVLSHGVIKRAMELNSDPISGLECRIWKSVSTRIALPLLMSTSTYESSPYQAKFALERAFVPDLAHIKMFVVNEAIENILLIEGIVADFHSRQIFTAPCCIPRTVHRLILSNNSLLNIPIDIETKLLIIPEPNWEDFEIILVGESTCEVIPVNSDTKCLHHVVQNRLLKTKKEQSRKDFRNHRRYAVDLTGKNLIKGNIPTALDTSQSSNSGDLSFYLHEDESDRKPKYASEPQIYFEKK</sequence>
<keyword evidence="4 11" id="KW-0812">Transmembrane</keyword>
<evidence type="ECO:0000313" key="14">
    <source>
        <dbReference type="Proteomes" id="UP000719412"/>
    </source>
</evidence>
<reference evidence="13" key="1">
    <citation type="journal article" date="2020" name="J Insects Food Feed">
        <title>The yellow mealworm (Tenebrio molitor) genome: a resource for the emerging insects as food and feed industry.</title>
        <authorList>
            <person name="Eriksson T."/>
            <person name="Andere A."/>
            <person name="Kelstrup H."/>
            <person name="Emery V."/>
            <person name="Picard C."/>
        </authorList>
    </citation>
    <scope>NUCLEOTIDE SEQUENCE</scope>
    <source>
        <strain evidence="13">Stoneville</strain>
        <tissue evidence="13">Whole head</tissue>
    </source>
</reference>
<dbReference type="GO" id="GO:0005886">
    <property type="term" value="C:plasma membrane"/>
    <property type="evidence" value="ECO:0007669"/>
    <property type="project" value="UniProtKB-SubCell"/>
</dbReference>
<evidence type="ECO:0000256" key="4">
    <source>
        <dbReference type="ARBA" id="ARBA00022692"/>
    </source>
</evidence>
<evidence type="ECO:0000256" key="10">
    <source>
        <dbReference type="SAM" id="MobiDB-lite"/>
    </source>
</evidence>
<dbReference type="AlphaFoldDB" id="A0A8J6L926"/>
<feature type="transmembrane region" description="Helical" evidence="11">
    <location>
        <begin position="20"/>
        <end position="41"/>
    </location>
</feature>
<evidence type="ECO:0000256" key="11">
    <source>
        <dbReference type="SAM" id="Phobius"/>
    </source>
</evidence>
<keyword evidence="2" id="KW-0813">Transport</keyword>
<evidence type="ECO:0000259" key="12">
    <source>
        <dbReference type="PROSITE" id="PS50042"/>
    </source>
</evidence>
<dbReference type="CDD" id="cd00038">
    <property type="entry name" value="CAP_ED"/>
    <property type="match status" value="1"/>
</dbReference>
<dbReference type="PANTHER" id="PTHR10110:SF86">
    <property type="entry name" value="SODIUM_HYDROGEN EXCHANGER 7"/>
    <property type="match status" value="1"/>
</dbReference>
<evidence type="ECO:0000256" key="6">
    <source>
        <dbReference type="ARBA" id="ARBA00023053"/>
    </source>
</evidence>
<feature type="transmembrane region" description="Helical" evidence="11">
    <location>
        <begin position="115"/>
        <end position="136"/>
    </location>
</feature>
<feature type="transmembrane region" description="Helical" evidence="11">
    <location>
        <begin position="276"/>
        <end position="294"/>
    </location>
</feature>
<evidence type="ECO:0000256" key="8">
    <source>
        <dbReference type="ARBA" id="ARBA00023136"/>
    </source>
</evidence>
<accession>A0A8J6L926</accession>
<evidence type="ECO:0000256" key="2">
    <source>
        <dbReference type="ARBA" id="ARBA00022448"/>
    </source>
</evidence>
<evidence type="ECO:0000256" key="9">
    <source>
        <dbReference type="ARBA" id="ARBA00023201"/>
    </source>
</evidence>
<proteinExistence type="predicted"/>
<dbReference type="GO" id="GO:0015386">
    <property type="term" value="F:potassium:proton antiporter activity"/>
    <property type="evidence" value="ECO:0007669"/>
    <property type="project" value="TreeGrafter"/>
</dbReference>
<evidence type="ECO:0000313" key="13">
    <source>
        <dbReference type="EMBL" id="KAH0812555.1"/>
    </source>
</evidence>
<feature type="transmembrane region" description="Helical" evidence="11">
    <location>
        <begin position="182"/>
        <end position="211"/>
    </location>
</feature>
<dbReference type="EMBL" id="JABDTM020025950">
    <property type="protein sequence ID" value="KAH0812555.1"/>
    <property type="molecule type" value="Genomic_DNA"/>
</dbReference>
<dbReference type="InterPro" id="IPR006153">
    <property type="entry name" value="Cation/H_exchanger_TM"/>
</dbReference>
<gene>
    <name evidence="13" type="ORF">GEV33_010236</name>
</gene>
<evidence type="ECO:0000256" key="7">
    <source>
        <dbReference type="ARBA" id="ARBA00023065"/>
    </source>
</evidence>